<sequence length="132" mass="13442">MALGRRVFAGCAICAAIGVATREAGAQPAATRRTILQSAEVPGTNMVTHLVMVEFPANGGNPRHTHPGVTTGLVLEGELELVIDGVPAATLKAGDSLLIPNARPHVERAGAAGCKAAVTFTVEKDKPLASPA</sequence>
<dbReference type="PANTHER" id="PTHR38599">
    <property type="entry name" value="CUPIN DOMAIN PROTEIN (AFU_ORTHOLOGUE AFUA_3G13620)"/>
    <property type="match status" value="1"/>
</dbReference>
<evidence type="ECO:0000259" key="1">
    <source>
        <dbReference type="Pfam" id="PF07883"/>
    </source>
</evidence>
<dbReference type="Gene3D" id="2.60.120.10">
    <property type="entry name" value="Jelly Rolls"/>
    <property type="match status" value="1"/>
</dbReference>
<dbReference type="Proteomes" id="UP000548582">
    <property type="component" value="Unassembled WGS sequence"/>
</dbReference>
<feature type="domain" description="Cupin type-2" evidence="1">
    <location>
        <begin position="52"/>
        <end position="105"/>
    </location>
</feature>
<dbReference type="AlphaFoldDB" id="A0A848EI00"/>
<keyword evidence="3" id="KW-1185">Reference proteome</keyword>
<dbReference type="InterPro" id="IPR011051">
    <property type="entry name" value="RmlC_Cupin_sf"/>
</dbReference>
<evidence type="ECO:0000313" key="3">
    <source>
        <dbReference type="Proteomes" id="UP000548582"/>
    </source>
</evidence>
<organism evidence="2 3">
    <name type="scientific">Neoroseomonas marina</name>
    <dbReference type="NCBI Taxonomy" id="1232220"/>
    <lineage>
        <taxon>Bacteria</taxon>
        <taxon>Pseudomonadati</taxon>
        <taxon>Pseudomonadota</taxon>
        <taxon>Alphaproteobacteria</taxon>
        <taxon>Acetobacterales</taxon>
        <taxon>Acetobacteraceae</taxon>
        <taxon>Neoroseomonas</taxon>
    </lineage>
</organism>
<comment type="caution">
    <text evidence="2">The sequence shown here is derived from an EMBL/GenBank/DDBJ whole genome shotgun (WGS) entry which is preliminary data.</text>
</comment>
<name>A0A848EI00_9PROT</name>
<dbReference type="RefSeq" id="WP_170056223.1">
    <property type="nucleotide sequence ID" value="NZ_JABBKX010000011.1"/>
</dbReference>
<proteinExistence type="predicted"/>
<protein>
    <submittedName>
        <fullName evidence="2">Cupin domain-containing protein</fullName>
    </submittedName>
</protein>
<accession>A0A848EI00</accession>
<evidence type="ECO:0000313" key="2">
    <source>
        <dbReference type="EMBL" id="NMJ44031.1"/>
    </source>
</evidence>
<reference evidence="2 3" key="1">
    <citation type="submission" date="2020-03" db="EMBL/GenBank/DDBJ databases">
        <authorList>
            <person name="Sun Q."/>
        </authorList>
    </citation>
    <scope>NUCLEOTIDE SEQUENCE [LARGE SCALE GENOMIC DNA]</scope>
    <source>
        <strain evidence="2 3">JC162</strain>
    </source>
</reference>
<dbReference type="EMBL" id="JABBKX010000011">
    <property type="protein sequence ID" value="NMJ44031.1"/>
    <property type="molecule type" value="Genomic_DNA"/>
</dbReference>
<dbReference type="Pfam" id="PF07883">
    <property type="entry name" value="Cupin_2"/>
    <property type="match status" value="1"/>
</dbReference>
<dbReference type="PANTHER" id="PTHR38599:SF1">
    <property type="entry name" value="CUPIN DOMAIN PROTEIN (AFU_ORTHOLOGUE AFUA_3G13620)"/>
    <property type="match status" value="1"/>
</dbReference>
<gene>
    <name evidence="2" type="ORF">GWK16_22475</name>
</gene>
<dbReference type="SUPFAM" id="SSF51182">
    <property type="entry name" value="RmlC-like cupins"/>
    <property type="match status" value="1"/>
</dbReference>
<dbReference type="InterPro" id="IPR013096">
    <property type="entry name" value="Cupin_2"/>
</dbReference>
<dbReference type="InterPro" id="IPR014710">
    <property type="entry name" value="RmlC-like_jellyroll"/>
</dbReference>